<sequence>MSSNREGPRVGRLRASDAANSQQSSAPATVPPIPLSDDQLDLVSPASQSSLSLSHSRNLLTPTWQQYVADTPASPSRTPSRGSTDLKMRDVTLSVSGLSYPTFLSLTLEPATVEEDFEAATLALDFVTSLLQMCNRFPDWFPLQDQSTIQESLWEFIVTLDLPAWQRICCPSWASVSKDEDVTICIPVAL</sequence>
<proteinExistence type="predicted"/>
<organism evidence="2 3">
    <name type="scientific">Coprinopsis marcescibilis</name>
    <name type="common">Agaric fungus</name>
    <name type="synonym">Psathyrella marcescibilis</name>
    <dbReference type="NCBI Taxonomy" id="230819"/>
    <lineage>
        <taxon>Eukaryota</taxon>
        <taxon>Fungi</taxon>
        <taxon>Dikarya</taxon>
        <taxon>Basidiomycota</taxon>
        <taxon>Agaricomycotina</taxon>
        <taxon>Agaricomycetes</taxon>
        <taxon>Agaricomycetidae</taxon>
        <taxon>Agaricales</taxon>
        <taxon>Agaricineae</taxon>
        <taxon>Psathyrellaceae</taxon>
        <taxon>Coprinopsis</taxon>
    </lineage>
</organism>
<evidence type="ECO:0000313" key="2">
    <source>
        <dbReference type="EMBL" id="TFK16531.1"/>
    </source>
</evidence>
<feature type="region of interest" description="Disordered" evidence="1">
    <location>
        <begin position="66"/>
        <end position="85"/>
    </location>
</feature>
<feature type="compositionally biased region" description="Low complexity" evidence="1">
    <location>
        <begin position="16"/>
        <end position="28"/>
    </location>
</feature>
<gene>
    <name evidence="2" type="ORF">FA15DRAFT_711717</name>
</gene>
<feature type="compositionally biased region" description="Polar residues" evidence="1">
    <location>
        <begin position="66"/>
        <end position="83"/>
    </location>
</feature>
<dbReference type="AlphaFoldDB" id="A0A5C3K9B3"/>
<evidence type="ECO:0000256" key="1">
    <source>
        <dbReference type="SAM" id="MobiDB-lite"/>
    </source>
</evidence>
<accession>A0A5C3K9B3</accession>
<feature type="region of interest" description="Disordered" evidence="1">
    <location>
        <begin position="1"/>
        <end position="47"/>
    </location>
</feature>
<dbReference type="Proteomes" id="UP000307440">
    <property type="component" value="Unassembled WGS sequence"/>
</dbReference>
<keyword evidence="3" id="KW-1185">Reference proteome</keyword>
<dbReference type="EMBL" id="ML210755">
    <property type="protein sequence ID" value="TFK16531.1"/>
    <property type="molecule type" value="Genomic_DNA"/>
</dbReference>
<protein>
    <submittedName>
        <fullName evidence="2">Uncharacterized protein</fullName>
    </submittedName>
</protein>
<reference evidence="2 3" key="1">
    <citation type="journal article" date="2019" name="Nat. Ecol. Evol.">
        <title>Megaphylogeny resolves global patterns of mushroom evolution.</title>
        <authorList>
            <person name="Varga T."/>
            <person name="Krizsan K."/>
            <person name="Foldi C."/>
            <person name="Dima B."/>
            <person name="Sanchez-Garcia M."/>
            <person name="Sanchez-Ramirez S."/>
            <person name="Szollosi G.J."/>
            <person name="Szarkandi J.G."/>
            <person name="Papp V."/>
            <person name="Albert L."/>
            <person name="Andreopoulos W."/>
            <person name="Angelini C."/>
            <person name="Antonin V."/>
            <person name="Barry K.W."/>
            <person name="Bougher N.L."/>
            <person name="Buchanan P."/>
            <person name="Buyck B."/>
            <person name="Bense V."/>
            <person name="Catcheside P."/>
            <person name="Chovatia M."/>
            <person name="Cooper J."/>
            <person name="Damon W."/>
            <person name="Desjardin D."/>
            <person name="Finy P."/>
            <person name="Geml J."/>
            <person name="Haridas S."/>
            <person name="Hughes K."/>
            <person name="Justo A."/>
            <person name="Karasinski D."/>
            <person name="Kautmanova I."/>
            <person name="Kiss B."/>
            <person name="Kocsube S."/>
            <person name="Kotiranta H."/>
            <person name="LaButti K.M."/>
            <person name="Lechner B.E."/>
            <person name="Liimatainen K."/>
            <person name="Lipzen A."/>
            <person name="Lukacs Z."/>
            <person name="Mihaltcheva S."/>
            <person name="Morgado L.N."/>
            <person name="Niskanen T."/>
            <person name="Noordeloos M.E."/>
            <person name="Ohm R.A."/>
            <person name="Ortiz-Santana B."/>
            <person name="Ovrebo C."/>
            <person name="Racz N."/>
            <person name="Riley R."/>
            <person name="Savchenko A."/>
            <person name="Shiryaev A."/>
            <person name="Soop K."/>
            <person name="Spirin V."/>
            <person name="Szebenyi C."/>
            <person name="Tomsovsky M."/>
            <person name="Tulloss R.E."/>
            <person name="Uehling J."/>
            <person name="Grigoriev I.V."/>
            <person name="Vagvolgyi C."/>
            <person name="Papp T."/>
            <person name="Martin F.M."/>
            <person name="Miettinen O."/>
            <person name="Hibbett D.S."/>
            <person name="Nagy L.G."/>
        </authorList>
    </citation>
    <scope>NUCLEOTIDE SEQUENCE [LARGE SCALE GENOMIC DNA]</scope>
    <source>
        <strain evidence="2 3">CBS 121175</strain>
    </source>
</reference>
<name>A0A5C3K9B3_COPMA</name>
<evidence type="ECO:0000313" key="3">
    <source>
        <dbReference type="Proteomes" id="UP000307440"/>
    </source>
</evidence>